<feature type="compositionally biased region" description="Acidic residues" evidence="2">
    <location>
        <begin position="55"/>
        <end position="65"/>
    </location>
</feature>
<dbReference type="GeneID" id="20351113"/>
<keyword evidence="5" id="KW-1185">Reference proteome</keyword>
<protein>
    <submittedName>
        <fullName evidence="3 4">Uncharacterized protein</fullName>
    </submittedName>
</protein>
<accession>J3PAY0</accession>
<name>J3PAY0_GAET3</name>
<evidence type="ECO:0000313" key="5">
    <source>
        <dbReference type="Proteomes" id="UP000006039"/>
    </source>
</evidence>
<gene>
    <name evidence="4" type="primary">20351113</name>
    <name evidence="3" type="ORF">GGTG_10655</name>
</gene>
<feature type="coiled-coil region" evidence="1">
    <location>
        <begin position="224"/>
        <end position="266"/>
    </location>
</feature>
<evidence type="ECO:0000313" key="3">
    <source>
        <dbReference type="EMBL" id="EJT71396.1"/>
    </source>
</evidence>
<reference evidence="4" key="5">
    <citation type="submission" date="2018-04" db="UniProtKB">
        <authorList>
            <consortium name="EnsemblFungi"/>
        </authorList>
    </citation>
    <scope>IDENTIFICATION</scope>
    <source>
        <strain evidence="4">R3-111a-1</strain>
    </source>
</reference>
<dbReference type="RefSeq" id="XP_009226793.1">
    <property type="nucleotide sequence ID" value="XM_009228529.1"/>
</dbReference>
<dbReference type="Proteomes" id="UP000006039">
    <property type="component" value="Unassembled WGS sequence"/>
</dbReference>
<feature type="region of interest" description="Disordered" evidence="2">
    <location>
        <begin position="32"/>
        <end position="65"/>
    </location>
</feature>
<reference evidence="3" key="2">
    <citation type="submission" date="2010-07" db="EMBL/GenBank/DDBJ databases">
        <authorList>
            <consortium name="The Broad Institute Genome Sequencing Platform"/>
            <consortium name="Broad Institute Genome Sequencing Center for Infectious Disease"/>
            <person name="Ma L.-J."/>
            <person name="Dead R."/>
            <person name="Young S."/>
            <person name="Zeng Q."/>
            <person name="Koehrsen M."/>
            <person name="Alvarado L."/>
            <person name="Berlin A."/>
            <person name="Chapman S.B."/>
            <person name="Chen Z."/>
            <person name="Freedman E."/>
            <person name="Gellesch M."/>
            <person name="Goldberg J."/>
            <person name="Griggs A."/>
            <person name="Gujja S."/>
            <person name="Heilman E.R."/>
            <person name="Heiman D."/>
            <person name="Hepburn T."/>
            <person name="Howarth C."/>
            <person name="Jen D."/>
            <person name="Larson L."/>
            <person name="Mehta T."/>
            <person name="Neiman D."/>
            <person name="Pearson M."/>
            <person name="Roberts A."/>
            <person name="Saif S."/>
            <person name="Shea T."/>
            <person name="Shenoy N."/>
            <person name="Sisk P."/>
            <person name="Stolte C."/>
            <person name="Sykes S."/>
            <person name="Walk T."/>
            <person name="White J."/>
            <person name="Yandava C."/>
            <person name="Haas B."/>
            <person name="Nusbaum C."/>
            <person name="Birren B."/>
        </authorList>
    </citation>
    <scope>NUCLEOTIDE SEQUENCE</scope>
    <source>
        <strain evidence="3">R3-111a-1</strain>
    </source>
</reference>
<reference evidence="3" key="3">
    <citation type="submission" date="2010-09" db="EMBL/GenBank/DDBJ databases">
        <title>Annotation of Gaeumannomyces graminis var. tritici R3-111a-1.</title>
        <authorList>
            <consortium name="The Broad Institute Genome Sequencing Platform"/>
            <person name="Ma L.-J."/>
            <person name="Dead R."/>
            <person name="Young S.K."/>
            <person name="Zeng Q."/>
            <person name="Gargeya S."/>
            <person name="Fitzgerald M."/>
            <person name="Haas B."/>
            <person name="Abouelleil A."/>
            <person name="Alvarado L."/>
            <person name="Arachchi H.M."/>
            <person name="Berlin A."/>
            <person name="Brown A."/>
            <person name="Chapman S.B."/>
            <person name="Chen Z."/>
            <person name="Dunbar C."/>
            <person name="Freedman E."/>
            <person name="Gearin G."/>
            <person name="Gellesch M."/>
            <person name="Goldberg J."/>
            <person name="Griggs A."/>
            <person name="Gujja S."/>
            <person name="Heiman D."/>
            <person name="Howarth C."/>
            <person name="Larson L."/>
            <person name="Lui A."/>
            <person name="MacDonald P.J.P."/>
            <person name="Mehta T."/>
            <person name="Montmayeur A."/>
            <person name="Murphy C."/>
            <person name="Neiman D."/>
            <person name="Pearson M."/>
            <person name="Priest M."/>
            <person name="Roberts A."/>
            <person name="Saif S."/>
            <person name="Shea T."/>
            <person name="Shenoy N."/>
            <person name="Sisk P."/>
            <person name="Stolte C."/>
            <person name="Sykes S."/>
            <person name="Yandava C."/>
            <person name="Wortman J."/>
            <person name="Nusbaum C."/>
            <person name="Birren B."/>
        </authorList>
    </citation>
    <scope>NUCLEOTIDE SEQUENCE</scope>
    <source>
        <strain evidence="3">R3-111a-1</strain>
    </source>
</reference>
<dbReference type="EMBL" id="GL385400">
    <property type="protein sequence ID" value="EJT71396.1"/>
    <property type="molecule type" value="Genomic_DNA"/>
</dbReference>
<dbReference type="VEuPathDB" id="FungiDB:GGTG_10655"/>
<dbReference type="SUPFAM" id="SSF58113">
    <property type="entry name" value="Apolipoprotein A-I"/>
    <property type="match status" value="1"/>
</dbReference>
<evidence type="ECO:0000313" key="4">
    <source>
        <dbReference type="EnsemblFungi" id="EJT71396"/>
    </source>
</evidence>
<proteinExistence type="predicted"/>
<feature type="coiled-coil region" evidence="1">
    <location>
        <begin position="300"/>
        <end position="334"/>
    </location>
</feature>
<evidence type="ECO:0000256" key="1">
    <source>
        <dbReference type="SAM" id="Coils"/>
    </source>
</evidence>
<sequence>MPFLKAEAAIRRFQAQHNLPIRGAEVLDDTEAIYDDGPLGPQVADRQPVAAHDGDSDEVDADDNHDDADAEMAELADEIRLKELREEFQAGRAAPTQEELNEATEDVETREFIRAERVAQLEDAVKTLKDIGQQDSIIGKGLTASLDLAKHRDIEQRRKFNKMKRELRTWMYTALDDMFKPSIEASHTRMHEIMLAAIPGLGPVFDDMLEDIKSNEDQLEDQLVARFSERANNLRAEVSEIAKNMRAEVRAEMSEMSEIVKNMRAEMQVELRQTGAGDSQRLATLENRVALLVHREGRNGRRLENINEAIDRKLDRFERKLDSIERRLDSLERKA</sequence>
<dbReference type="EnsemblFungi" id="EJT71396">
    <property type="protein sequence ID" value="EJT71396"/>
    <property type="gene ID" value="GGTG_10655"/>
</dbReference>
<keyword evidence="1" id="KW-0175">Coiled coil</keyword>
<evidence type="ECO:0000256" key="2">
    <source>
        <dbReference type="SAM" id="MobiDB-lite"/>
    </source>
</evidence>
<reference evidence="5" key="1">
    <citation type="submission" date="2010-07" db="EMBL/GenBank/DDBJ databases">
        <title>The genome sequence of Gaeumannomyces graminis var. tritici strain R3-111a-1.</title>
        <authorList>
            <consortium name="The Broad Institute Genome Sequencing Platform"/>
            <person name="Ma L.-J."/>
            <person name="Dead R."/>
            <person name="Young S."/>
            <person name="Zeng Q."/>
            <person name="Koehrsen M."/>
            <person name="Alvarado L."/>
            <person name="Berlin A."/>
            <person name="Chapman S.B."/>
            <person name="Chen Z."/>
            <person name="Freedman E."/>
            <person name="Gellesch M."/>
            <person name="Goldberg J."/>
            <person name="Griggs A."/>
            <person name="Gujja S."/>
            <person name="Heilman E.R."/>
            <person name="Heiman D."/>
            <person name="Hepburn T."/>
            <person name="Howarth C."/>
            <person name="Jen D."/>
            <person name="Larson L."/>
            <person name="Mehta T."/>
            <person name="Neiman D."/>
            <person name="Pearson M."/>
            <person name="Roberts A."/>
            <person name="Saif S."/>
            <person name="Shea T."/>
            <person name="Shenoy N."/>
            <person name="Sisk P."/>
            <person name="Stolte C."/>
            <person name="Sykes S."/>
            <person name="Walk T."/>
            <person name="White J."/>
            <person name="Yandava C."/>
            <person name="Haas B."/>
            <person name="Nusbaum C."/>
            <person name="Birren B."/>
        </authorList>
    </citation>
    <scope>NUCLEOTIDE SEQUENCE [LARGE SCALE GENOMIC DNA]</scope>
    <source>
        <strain evidence="5">R3-111a-1</strain>
    </source>
</reference>
<dbReference type="AlphaFoldDB" id="J3PAY0"/>
<reference evidence="4" key="4">
    <citation type="journal article" date="2015" name="G3 (Bethesda)">
        <title>Genome sequences of three phytopathogenic species of the Magnaporthaceae family of fungi.</title>
        <authorList>
            <person name="Okagaki L.H."/>
            <person name="Nunes C.C."/>
            <person name="Sailsbery J."/>
            <person name="Clay B."/>
            <person name="Brown D."/>
            <person name="John T."/>
            <person name="Oh Y."/>
            <person name="Young N."/>
            <person name="Fitzgerald M."/>
            <person name="Haas B.J."/>
            <person name="Zeng Q."/>
            <person name="Young S."/>
            <person name="Adiconis X."/>
            <person name="Fan L."/>
            <person name="Levin J.Z."/>
            <person name="Mitchell T.K."/>
            <person name="Okubara P.A."/>
            <person name="Farman M.L."/>
            <person name="Kohn L.M."/>
            <person name="Birren B."/>
            <person name="Ma L.-J."/>
            <person name="Dean R.A."/>
        </authorList>
    </citation>
    <scope>NUCLEOTIDE SEQUENCE</scope>
    <source>
        <strain evidence="4">R3-111a-1</strain>
    </source>
</reference>
<dbReference type="HOGENOM" id="CLU_829106_0_0_1"/>
<organism evidence="3">
    <name type="scientific">Gaeumannomyces tritici (strain R3-111a-1)</name>
    <name type="common">Wheat and barley take-all root rot fungus</name>
    <name type="synonym">Gaeumannomyces graminis var. tritici</name>
    <dbReference type="NCBI Taxonomy" id="644352"/>
    <lineage>
        <taxon>Eukaryota</taxon>
        <taxon>Fungi</taxon>
        <taxon>Dikarya</taxon>
        <taxon>Ascomycota</taxon>
        <taxon>Pezizomycotina</taxon>
        <taxon>Sordariomycetes</taxon>
        <taxon>Sordariomycetidae</taxon>
        <taxon>Magnaporthales</taxon>
        <taxon>Magnaporthaceae</taxon>
        <taxon>Gaeumannomyces</taxon>
    </lineage>
</organism>